<dbReference type="AlphaFoldDB" id="A0A401ZM27"/>
<gene>
    <name evidence="1" type="ORF">KDAU_52660</name>
</gene>
<protein>
    <recommendedName>
        <fullName evidence="3">Zinc-ribbon domain-containing protein</fullName>
    </recommendedName>
</protein>
<reference evidence="2" key="1">
    <citation type="submission" date="2018-12" db="EMBL/GenBank/DDBJ databases">
        <title>Tengunoibacter tsumagoiensis gen. nov., sp. nov., Dictyobacter kobayashii sp. nov., D. alpinus sp. nov., and D. joshuensis sp. nov. and description of Dictyobacteraceae fam. nov. within the order Ktedonobacterales isolated from Tengu-no-mugimeshi.</title>
        <authorList>
            <person name="Wang C.M."/>
            <person name="Zheng Y."/>
            <person name="Sakai Y."/>
            <person name="Toyoda A."/>
            <person name="Minakuchi Y."/>
            <person name="Abe K."/>
            <person name="Yokota A."/>
            <person name="Yabe S."/>
        </authorList>
    </citation>
    <scope>NUCLEOTIDE SEQUENCE [LARGE SCALE GENOMIC DNA]</scope>
    <source>
        <strain evidence="2">S-27</strain>
    </source>
</reference>
<dbReference type="EMBL" id="BIFQ01000002">
    <property type="protein sequence ID" value="GCE07937.1"/>
    <property type="molecule type" value="Genomic_DNA"/>
</dbReference>
<evidence type="ECO:0000313" key="1">
    <source>
        <dbReference type="EMBL" id="GCE07937.1"/>
    </source>
</evidence>
<proteinExistence type="predicted"/>
<comment type="caution">
    <text evidence="1">The sequence shown here is derived from an EMBL/GenBank/DDBJ whole genome shotgun (WGS) entry which is preliminary data.</text>
</comment>
<name>A0A401ZM27_9CHLR</name>
<sequence length="67" mass="7771">MAKYCLYCGLQFSDTTKFCPNCGRLIESGFRVRPLQKSEVGSFRRDLSEQVNVPIEKEINKREKVNL</sequence>
<keyword evidence="2" id="KW-1185">Reference proteome</keyword>
<evidence type="ECO:0000313" key="2">
    <source>
        <dbReference type="Proteomes" id="UP000287224"/>
    </source>
</evidence>
<evidence type="ECO:0008006" key="3">
    <source>
        <dbReference type="Google" id="ProtNLM"/>
    </source>
</evidence>
<dbReference type="Proteomes" id="UP000287224">
    <property type="component" value="Unassembled WGS sequence"/>
</dbReference>
<accession>A0A401ZM27</accession>
<organism evidence="1 2">
    <name type="scientific">Dictyobacter aurantiacus</name>
    <dbReference type="NCBI Taxonomy" id="1936993"/>
    <lineage>
        <taxon>Bacteria</taxon>
        <taxon>Bacillati</taxon>
        <taxon>Chloroflexota</taxon>
        <taxon>Ktedonobacteria</taxon>
        <taxon>Ktedonobacterales</taxon>
        <taxon>Dictyobacteraceae</taxon>
        <taxon>Dictyobacter</taxon>
    </lineage>
</organism>